<dbReference type="HAMAP" id="MF_01152">
    <property type="entry name" value="DnaJ"/>
    <property type="match status" value="1"/>
</dbReference>
<feature type="binding site" evidence="9">
    <location>
        <position position="149"/>
    </location>
    <ligand>
        <name>Zn(2+)</name>
        <dbReference type="ChEBI" id="CHEBI:29105"/>
        <label>1</label>
    </ligand>
</feature>
<dbReference type="Pfam" id="PF00226">
    <property type="entry name" value="DnaJ"/>
    <property type="match status" value="1"/>
</dbReference>
<feature type="binding site" evidence="9">
    <location>
        <position position="187"/>
    </location>
    <ligand>
        <name>Zn(2+)</name>
        <dbReference type="ChEBI" id="CHEBI:29105"/>
        <label>2</label>
    </ligand>
</feature>
<evidence type="ECO:0000256" key="10">
    <source>
        <dbReference type="PROSITE-ProRule" id="PRU00546"/>
    </source>
</evidence>
<dbReference type="Gene3D" id="2.60.260.20">
    <property type="entry name" value="Urease metallochaperone UreE, N-terminal domain"/>
    <property type="match status" value="2"/>
</dbReference>
<gene>
    <name evidence="9 13" type="primary">dnaJ</name>
    <name evidence="13" type="ORF">PF021_01210</name>
</gene>
<dbReference type="Proteomes" id="UP001210261">
    <property type="component" value="Unassembled WGS sequence"/>
</dbReference>
<organism evidence="13 14">
    <name type="scientific">Helicobacter ibis</name>
    <dbReference type="NCBI Taxonomy" id="2962633"/>
    <lineage>
        <taxon>Bacteria</taxon>
        <taxon>Pseudomonadati</taxon>
        <taxon>Campylobacterota</taxon>
        <taxon>Epsilonproteobacteria</taxon>
        <taxon>Campylobacterales</taxon>
        <taxon>Helicobacteraceae</taxon>
        <taxon>Helicobacter</taxon>
    </lineage>
</organism>
<dbReference type="InterPro" id="IPR036410">
    <property type="entry name" value="HSP_DnaJ_Cys-rich_dom_sf"/>
</dbReference>
<evidence type="ECO:0000256" key="6">
    <source>
        <dbReference type="ARBA" id="ARBA00022833"/>
    </source>
</evidence>
<feature type="binding site" evidence="9">
    <location>
        <position position="165"/>
    </location>
    <ligand>
        <name>Zn(2+)</name>
        <dbReference type="ChEBI" id="CHEBI:29105"/>
        <label>2</label>
    </ligand>
</feature>
<keyword evidence="14" id="KW-1185">Reference proteome</keyword>
<dbReference type="InterPro" id="IPR012724">
    <property type="entry name" value="DnaJ"/>
</dbReference>
<dbReference type="CDD" id="cd10719">
    <property type="entry name" value="DnaJ_zf"/>
    <property type="match status" value="1"/>
</dbReference>
<dbReference type="InterPro" id="IPR002939">
    <property type="entry name" value="DnaJ_C"/>
</dbReference>
<keyword evidence="6 9" id="KW-0862">Zinc</keyword>
<comment type="similarity">
    <text evidence="9">Belongs to the DnaJ family.</text>
</comment>
<dbReference type="PROSITE" id="PS51188">
    <property type="entry name" value="ZF_CR"/>
    <property type="match status" value="1"/>
</dbReference>
<dbReference type="PANTHER" id="PTHR43096">
    <property type="entry name" value="DNAJ HOMOLOG 1, MITOCHONDRIAL-RELATED"/>
    <property type="match status" value="1"/>
</dbReference>
<evidence type="ECO:0000256" key="4">
    <source>
        <dbReference type="ARBA" id="ARBA00022737"/>
    </source>
</evidence>
<dbReference type="SMART" id="SM00271">
    <property type="entry name" value="DnaJ"/>
    <property type="match status" value="1"/>
</dbReference>
<dbReference type="SUPFAM" id="SSF49493">
    <property type="entry name" value="HSP40/DnaJ peptide-binding domain"/>
    <property type="match status" value="2"/>
</dbReference>
<feature type="binding site" evidence="9">
    <location>
        <position position="198"/>
    </location>
    <ligand>
        <name>Zn(2+)</name>
        <dbReference type="ChEBI" id="CHEBI:29105"/>
        <label>1</label>
    </ligand>
</feature>
<evidence type="ECO:0000259" key="11">
    <source>
        <dbReference type="PROSITE" id="PS50076"/>
    </source>
</evidence>
<keyword evidence="8 9" id="KW-0143">Chaperone</keyword>
<evidence type="ECO:0000256" key="3">
    <source>
        <dbReference type="ARBA" id="ARBA00022723"/>
    </source>
</evidence>
<dbReference type="CDD" id="cd06257">
    <property type="entry name" value="DnaJ"/>
    <property type="match status" value="1"/>
</dbReference>
<comment type="subcellular location">
    <subcellularLocation>
        <location evidence="9">Cytoplasm</location>
    </subcellularLocation>
</comment>
<comment type="cofactor">
    <cofactor evidence="9">
        <name>Zn(2+)</name>
        <dbReference type="ChEBI" id="CHEBI:29105"/>
    </cofactor>
    <text evidence="9">Binds 2 Zn(2+) ions per monomer.</text>
</comment>
<evidence type="ECO:0000313" key="13">
    <source>
        <dbReference type="EMBL" id="MDA3968290.1"/>
    </source>
</evidence>
<dbReference type="NCBIfam" id="NF008035">
    <property type="entry name" value="PRK10767.1"/>
    <property type="match status" value="1"/>
</dbReference>
<dbReference type="SUPFAM" id="SSF46565">
    <property type="entry name" value="Chaperone J-domain"/>
    <property type="match status" value="1"/>
</dbReference>
<sequence>MEEFDYYEVLEISRNASGDEVKKAYRKMALKYHPDRNPDNKEAEEKFKQVNEAYQILSDSQKRKIYDTYGKRGLENSGVGFEGGDIFDIFNSVFGGFGGFGADFGRRTKRESYSYSSDIVLEIHLPFSEAIFGVKKTIDIKYKVACESCKATGAKDGKLETCKACNGSGRETFTQSFMTFAQTCSKCGGSGTKVADKCPKCSGKGYKEEKDSFEVQIPEGVDTGNQIRVAKRGNQMPDGTRGDLYLEIIVQEDEHFIRHHSDVYLEVPVIFSLVMLGGTIKIPALRKELELKIPKGVKDKQQFVFHGEGIKSVKSGRYGNFIAVVKITYPQELNEHQQKLVQELHESFGYEHSKPINCFEGLFDRIKSWFKQ</sequence>
<reference evidence="13 14" key="1">
    <citation type="submission" date="2023-01" db="EMBL/GenBank/DDBJ databases">
        <title>Description of Helicobacter ibis sp. nov. isolated from faecal droppings of black-faced ibis (Theristicus melanopis).</title>
        <authorList>
            <person name="Lopez-Cantillo M."/>
            <person name="Vidal-Veuthey B."/>
            <person name="Mella A."/>
            <person name="De La Haba R."/>
            <person name="Collado L."/>
        </authorList>
    </citation>
    <scope>NUCLEOTIDE SEQUENCE [LARGE SCALE GENOMIC DNA]</scope>
    <source>
        <strain evidence="13 14">A82</strain>
    </source>
</reference>
<dbReference type="PROSITE" id="PS00636">
    <property type="entry name" value="DNAJ_1"/>
    <property type="match status" value="1"/>
</dbReference>
<keyword evidence="3 9" id="KW-0479">Metal-binding</keyword>
<dbReference type="PRINTS" id="PR00625">
    <property type="entry name" value="JDOMAIN"/>
</dbReference>
<dbReference type="EMBL" id="JAQHXR010000001">
    <property type="protein sequence ID" value="MDA3968290.1"/>
    <property type="molecule type" value="Genomic_DNA"/>
</dbReference>
<feature type="binding site" evidence="9">
    <location>
        <position position="146"/>
    </location>
    <ligand>
        <name>Zn(2+)</name>
        <dbReference type="ChEBI" id="CHEBI:29105"/>
        <label>1</label>
    </ligand>
</feature>
<dbReference type="Pfam" id="PF00684">
    <property type="entry name" value="DnaJ_CXXCXGXG"/>
    <property type="match status" value="1"/>
</dbReference>
<feature type="domain" description="CR-type" evidence="12">
    <location>
        <begin position="133"/>
        <end position="210"/>
    </location>
</feature>
<accession>A0ABT4VDS1</accession>
<feature type="binding site" evidence="9">
    <location>
        <position position="162"/>
    </location>
    <ligand>
        <name>Zn(2+)</name>
        <dbReference type="ChEBI" id="CHEBI:29105"/>
        <label>2</label>
    </ligand>
</feature>
<feature type="binding site" evidence="9">
    <location>
        <position position="184"/>
    </location>
    <ligand>
        <name>Zn(2+)</name>
        <dbReference type="ChEBI" id="CHEBI:29105"/>
        <label>2</label>
    </ligand>
</feature>
<evidence type="ECO:0000256" key="2">
    <source>
        <dbReference type="ARBA" id="ARBA00022705"/>
    </source>
</evidence>
<dbReference type="NCBIfam" id="TIGR02349">
    <property type="entry name" value="DnaJ_bact"/>
    <property type="match status" value="1"/>
</dbReference>
<dbReference type="InterPro" id="IPR036869">
    <property type="entry name" value="J_dom_sf"/>
</dbReference>
<comment type="function">
    <text evidence="9">Participates actively in the response to hyperosmotic and heat shock by preventing the aggregation of stress-denatured proteins and by disaggregating proteins, also in an autonomous, DnaK-independent fashion. Unfolded proteins bind initially to DnaJ; upon interaction with the DnaJ-bound protein, DnaK hydrolyzes its bound ATP, resulting in the formation of a stable complex. GrpE releases ADP from DnaK; ATP binding to DnaK triggers the release of the substrate protein, thus completing the reaction cycle. Several rounds of ATP-dependent interactions between DnaJ, DnaK and GrpE are required for fully efficient folding. Also involved, together with DnaK and GrpE, in the DNA replication of plasmids through activation of initiation proteins.</text>
</comment>
<evidence type="ECO:0000256" key="9">
    <source>
        <dbReference type="HAMAP-Rule" id="MF_01152"/>
    </source>
</evidence>
<keyword evidence="2 9" id="KW-0235">DNA replication</keyword>
<keyword evidence="1 9" id="KW-0963">Cytoplasm</keyword>
<keyword evidence="13" id="KW-0560">Oxidoreductase</keyword>
<dbReference type="InterPro" id="IPR008971">
    <property type="entry name" value="HSP40/DnaJ_pept-bd"/>
</dbReference>
<dbReference type="InterPro" id="IPR018253">
    <property type="entry name" value="DnaJ_domain_CS"/>
</dbReference>
<dbReference type="GO" id="GO:0016491">
    <property type="term" value="F:oxidoreductase activity"/>
    <property type="evidence" value="ECO:0007669"/>
    <property type="project" value="UniProtKB-KW"/>
</dbReference>
<keyword evidence="7 9" id="KW-0346">Stress response</keyword>
<proteinExistence type="inferred from homology"/>
<comment type="subunit">
    <text evidence="9">Homodimer.</text>
</comment>
<evidence type="ECO:0000256" key="8">
    <source>
        <dbReference type="ARBA" id="ARBA00023186"/>
    </source>
</evidence>
<dbReference type="InterPro" id="IPR001305">
    <property type="entry name" value="HSP_DnaJ_Cys-rich_dom"/>
</dbReference>
<evidence type="ECO:0000256" key="5">
    <source>
        <dbReference type="ARBA" id="ARBA00022771"/>
    </source>
</evidence>
<name>A0ABT4VDS1_9HELI</name>
<feature type="binding site" evidence="9">
    <location>
        <position position="201"/>
    </location>
    <ligand>
        <name>Zn(2+)</name>
        <dbReference type="ChEBI" id="CHEBI:29105"/>
        <label>1</label>
    </ligand>
</feature>
<dbReference type="CDD" id="cd10747">
    <property type="entry name" value="DnaJ_C"/>
    <property type="match status" value="1"/>
</dbReference>
<evidence type="ECO:0000259" key="12">
    <source>
        <dbReference type="PROSITE" id="PS51188"/>
    </source>
</evidence>
<dbReference type="Gene3D" id="2.10.230.10">
    <property type="entry name" value="Heat shock protein DnaJ, cysteine-rich domain"/>
    <property type="match status" value="1"/>
</dbReference>
<dbReference type="Pfam" id="PF01556">
    <property type="entry name" value="DnaJ_C"/>
    <property type="match status" value="1"/>
</dbReference>
<dbReference type="RefSeq" id="WP_271020583.1">
    <property type="nucleotide sequence ID" value="NZ_JAQHXR010000001.1"/>
</dbReference>
<keyword evidence="5 9" id="KW-0863">Zinc-finger</keyword>
<dbReference type="PANTHER" id="PTHR43096:SF48">
    <property type="entry name" value="CHAPERONE PROTEIN DNAJ"/>
    <property type="match status" value="1"/>
</dbReference>
<comment type="caution">
    <text evidence="9">Lacks conserved residue(s) required for the propagation of feature annotation.</text>
</comment>
<evidence type="ECO:0000256" key="7">
    <source>
        <dbReference type="ARBA" id="ARBA00023016"/>
    </source>
</evidence>
<dbReference type="Gene3D" id="1.10.287.110">
    <property type="entry name" value="DnaJ domain"/>
    <property type="match status" value="1"/>
</dbReference>
<comment type="caution">
    <text evidence="13">The sequence shown here is derived from an EMBL/GenBank/DDBJ whole genome shotgun (WGS) entry which is preliminary data.</text>
</comment>
<keyword evidence="4 9" id="KW-0677">Repeat</keyword>
<evidence type="ECO:0000256" key="1">
    <source>
        <dbReference type="ARBA" id="ARBA00022490"/>
    </source>
</evidence>
<comment type="domain">
    <text evidence="9">The J domain is necessary and sufficient to stimulate DnaK ATPase activity. Zinc center 1 plays an important role in the autonomous, DnaK-independent chaperone activity of DnaJ. Zinc center 2 is essential for interaction with DnaK and for DnaJ activity.</text>
</comment>
<dbReference type="SUPFAM" id="SSF57938">
    <property type="entry name" value="DnaJ/Hsp40 cysteine-rich domain"/>
    <property type="match status" value="1"/>
</dbReference>
<dbReference type="PROSITE" id="PS50076">
    <property type="entry name" value="DNAJ_2"/>
    <property type="match status" value="1"/>
</dbReference>
<feature type="domain" description="J" evidence="11">
    <location>
        <begin position="5"/>
        <end position="70"/>
    </location>
</feature>
<dbReference type="InterPro" id="IPR001623">
    <property type="entry name" value="DnaJ_domain"/>
</dbReference>
<feature type="zinc finger region" description="CR-type" evidence="10">
    <location>
        <begin position="133"/>
        <end position="210"/>
    </location>
</feature>
<protein>
    <recommendedName>
        <fullName evidence="9">Chaperone protein DnaJ</fullName>
    </recommendedName>
</protein>
<evidence type="ECO:0000313" key="14">
    <source>
        <dbReference type="Proteomes" id="UP001210261"/>
    </source>
</evidence>